<feature type="region of interest" description="Disordered" evidence="1">
    <location>
        <begin position="73"/>
        <end position="97"/>
    </location>
</feature>
<accession>A0A218WPQ6</accession>
<name>A0A218WPQ6_PUNGR</name>
<feature type="compositionally biased region" description="Basic and acidic residues" evidence="1">
    <location>
        <begin position="88"/>
        <end position="97"/>
    </location>
</feature>
<evidence type="ECO:0000256" key="1">
    <source>
        <dbReference type="SAM" id="MobiDB-lite"/>
    </source>
</evidence>
<protein>
    <submittedName>
        <fullName evidence="2">Uncharacterized protein</fullName>
    </submittedName>
</protein>
<proteinExistence type="predicted"/>
<feature type="region of interest" description="Disordered" evidence="1">
    <location>
        <begin position="1"/>
        <end position="28"/>
    </location>
</feature>
<dbReference type="Proteomes" id="UP000197138">
    <property type="component" value="Unassembled WGS sequence"/>
</dbReference>
<organism evidence="2 3">
    <name type="scientific">Punica granatum</name>
    <name type="common">Pomegranate</name>
    <dbReference type="NCBI Taxonomy" id="22663"/>
    <lineage>
        <taxon>Eukaryota</taxon>
        <taxon>Viridiplantae</taxon>
        <taxon>Streptophyta</taxon>
        <taxon>Embryophyta</taxon>
        <taxon>Tracheophyta</taxon>
        <taxon>Spermatophyta</taxon>
        <taxon>Magnoliopsida</taxon>
        <taxon>eudicotyledons</taxon>
        <taxon>Gunneridae</taxon>
        <taxon>Pentapetalae</taxon>
        <taxon>rosids</taxon>
        <taxon>malvids</taxon>
        <taxon>Myrtales</taxon>
        <taxon>Lythraceae</taxon>
        <taxon>Punica</taxon>
    </lineage>
</organism>
<gene>
    <name evidence="2" type="ORF">CDL15_Pgr004614</name>
</gene>
<comment type="caution">
    <text evidence="2">The sequence shown here is derived from an EMBL/GenBank/DDBJ whole genome shotgun (WGS) entry which is preliminary data.</text>
</comment>
<dbReference type="AlphaFoldDB" id="A0A218WPQ6"/>
<evidence type="ECO:0000313" key="3">
    <source>
        <dbReference type="Proteomes" id="UP000197138"/>
    </source>
</evidence>
<reference evidence="3" key="1">
    <citation type="journal article" date="2017" name="Plant J.">
        <title>The pomegranate (Punica granatum L.) genome and the genomics of punicalagin biosynthesis.</title>
        <authorList>
            <person name="Qin G."/>
            <person name="Xu C."/>
            <person name="Ming R."/>
            <person name="Tang H."/>
            <person name="Guyot R."/>
            <person name="Kramer E.M."/>
            <person name="Hu Y."/>
            <person name="Yi X."/>
            <person name="Qi Y."/>
            <person name="Xu X."/>
            <person name="Gao Z."/>
            <person name="Pan H."/>
            <person name="Jian J."/>
            <person name="Tian Y."/>
            <person name="Yue Z."/>
            <person name="Xu Y."/>
        </authorList>
    </citation>
    <scope>NUCLEOTIDE SEQUENCE [LARGE SCALE GENOMIC DNA]</scope>
    <source>
        <strain evidence="3">cv. Dabenzi</strain>
    </source>
</reference>
<sequence>MRALLGHPSSDASDQLRFSSSSASSYYSNEISLDSARILDERLGVRDDRLLLQDEHEGRENDSFSDFHYASGDGFSIRELPPSVDTQAESRELEEKE</sequence>
<dbReference type="EMBL" id="MTKT01003433">
    <property type="protein sequence ID" value="OWM74847.1"/>
    <property type="molecule type" value="Genomic_DNA"/>
</dbReference>
<feature type="compositionally biased region" description="Low complexity" evidence="1">
    <location>
        <begin position="9"/>
        <end position="28"/>
    </location>
</feature>
<evidence type="ECO:0000313" key="2">
    <source>
        <dbReference type="EMBL" id="OWM74847.1"/>
    </source>
</evidence>